<accession>A0A5C2SUD1</accession>
<sequence length="151" mass="17051">MLDKEAKAQQKLSSKRQHESEADQISRQMQSNLDDCQHTLEANAVSVLLPLFTPYARANVCSPLPRVCSRNAKRDLRRSKRNSPGHWHPLRGFSCCMLVHRTTQGVRVRLAGLAECLFLVLAMSLRAVFLCKEHFDLDDANSCNTQTVTLT</sequence>
<proteinExistence type="predicted"/>
<feature type="transmembrane region" description="Helical" evidence="2">
    <location>
        <begin position="110"/>
        <end position="129"/>
    </location>
</feature>
<gene>
    <name evidence="3" type="ORF">L227DRAFT_1614</name>
</gene>
<evidence type="ECO:0000256" key="2">
    <source>
        <dbReference type="SAM" id="Phobius"/>
    </source>
</evidence>
<evidence type="ECO:0000313" key="4">
    <source>
        <dbReference type="Proteomes" id="UP000313359"/>
    </source>
</evidence>
<evidence type="ECO:0000256" key="1">
    <source>
        <dbReference type="SAM" id="MobiDB-lite"/>
    </source>
</evidence>
<reference evidence="3" key="1">
    <citation type="journal article" date="2018" name="Genome Biol. Evol.">
        <title>Genomics and development of Lentinus tigrinus, a white-rot wood-decaying mushroom with dimorphic fruiting bodies.</title>
        <authorList>
            <person name="Wu B."/>
            <person name="Xu Z."/>
            <person name="Knudson A."/>
            <person name="Carlson A."/>
            <person name="Chen N."/>
            <person name="Kovaka S."/>
            <person name="LaButti K."/>
            <person name="Lipzen A."/>
            <person name="Pennachio C."/>
            <person name="Riley R."/>
            <person name="Schakwitz W."/>
            <person name="Umezawa K."/>
            <person name="Ohm R.A."/>
            <person name="Grigoriev I.V."/>
            <person name="Nagy L.G."/>
            <person name="Gibbons J."/>
            <person name="Hibbett D."/>
        </authorList>
    </citation>
    <scope>NUCLEOTIDE SEQUENCE [LARGE SCALE GENOMIC DNA]</scope>
    <source>
        <strain evidence="3">ALCF2SS1-6</strain>
    </source>
</reference>
<dbReference type="OrthoDB" id="3364747at2759"/>
<evidence type="ECO:0000313" key="3">
    <source>
        <dbReference type="EMBL" id="RPD66717.1"/>
    </source>
</evidence>
<keyword evidence="2" id="KW-1133">Transmembrane helix</keyword>
<dbReference type="Proteomes" id="UP000313359">
    <property type="component" value="Unassembled WGS sequence"/>
</dbReference>
<dbReference type="AlphaFoldDB" id="A0A5C2SUD1"/>
<feature type="region of interest" description="Disordered" evidence="1">
    <location>
        <begin position="1"/>
        <end position="27"/>
    </location>
</feature>
<name>A0A5C2SUD1_9APHY</name>
<keyword evidence="2" id="KW-0472">Membrane</keyword>
<protein>
    <submittedName>
        <fullName evidence="3">Uncharacterized protein</fullName>
    </submittedName>
</protein>
<keyword evidence="4" id="KW-1185">Reference proteome</keyword>
<dbReference type="EMBL" id="ML122250">
    <property type="protein sequence ID" value="RPD66717.1"/>
    <property type="molecule type" value="Genomic_DNA"/>
</dbReference>
<organism evidence="3 4">
    <name type="scientific">Lentinus tigrinus ALCF2SS1-6</name>
    <dbReference type="NCBI Taxonomy" id="1328759"/>
    <lineage>
        <taxon>Eukaryota</taxon>
        <taxon>Fungi</taxon>
        <taxon>Dikarya</taxon>
        <taxon>Basidiomycota</taxon>
        <taxon>Agaricomycotina</taxon>
        <taxon>Agaricomycetes</taxon>
        <taxon>Polyporales</taxon>
        <taxon>Polyporaceae</taxon>
        <taxon>Lentinus</taxon>
    </lineage>
</organism>
<keyword evidence="2" id="KW-0812">Transmembrane</keyword>